<dbReference type="SUPFAM" id="SSF53335">
    <property type="entry name" value="S-adenosyl-L-methionine-dependent methyltransferases"/>
    <property type="match status" value="1"/>
</dbReference>
<keyword evidence="1 6" id="KW-0489">Methyltransferase</keyword>
<dbReference type="PANTHER" id="PTHR45277:SF1">
    <property type="entry name" value="EXPRESSED PROTEIN"/>
    <property type="match status" value="1"/>
</dbReference>
<evidence type="ECO:0000256" key="1">
    <source>
        <dbReference type="ARBA" id="ARBA00022603"/>
    </source>
</evidence>
<dbReference type="EMBL" id="DXGJ01000049">
    <property type="protein sequence ID" value="HIW72256.1"/>
    <property type="molecule type" value="Genomic_DNA"/>
</dbReference>
<dbReference type="Pfam" id="PF08241">
    <property type="entry name" value="Methyltransf_11"/>
    <property type="match status" value="1"/>
</dbReference>
<name>A0A9D1QSS9_9LACO</name>
<sequence length="240" mass="26511">MKKIRENGIDGVSGLMMFYGLGVVSLIMWAVTGFQLGWLIAALVYLVMGSLFLHTTLTGKGRIWNRLLPDIPLTKTTRALDIGCGHGLVLFRIAQRLPLGGHVTGIDIWQQRDQTGNAQTVVEQRIQSRQLGHCAAVQTADMRDLPFADEHFNLVVSSLAIHNVKPKAGRLQSLRELNRVLQPGGQVVIVDLGFSCQEYRTALRELGFTDIRLAGAGWNGWWGGPWMPTLTLRATKGSVR</sequence>
<dbReference type="Proteomes" id="UP000886822">
    <property type="component" value="Unassembled WGS sequence"/>
</dbReference>
<protein>
    <submittedName>
        <fullName evidence="6">Class I SAM-dependent methyltransferase</fullName>
    </submittedName>
</protein>
<dbReference type="PROSITE" id="PS01184">
    <property type="entry name" value="UBIE_2"/>
    <property type="match status" value="1"/>
</dbReference>
<comment type="caution">
    <text evidence="6">The sequence shown here is derived from an EMBL/GenBank/DDBJ whole genome shotgun (WGS) entry which is preliminary data.</text>
</comment>
<feature type="transmembrane region" description="Helical" evidence="4">
    <location>
        <begin position="37"/>
        <end position="57"/>
    </location>
</feature>
<dbReference type="GO" id="GO:0008757">
    <property type="term" value="F:S-adenosylmethionine-dependent methyltransferase activity"/>
    <property type="evidence" value="ECO:0007669"/>
    <property type="project" value="InterPro"/>
</dbReference>
<dbReference type="CDD" id="cd02440">
    <property type="entry name" value="AdoMet_MTases"/>
    <property type="match status" value="1"/>
</dbReference>
<organism evidence="6 7">
    <name type="scientific">Candidatus Levilactobacillus faecigallinarum</name>
    <dbReference type="NCBI Taxonomy" id="2838638"/>
    <lineage>
        <taxon>Bacteria</taxon>
        <taxon>Bacillati</taxon>
        <taxon>Bacillota</taxon>
        <taxon>Bacilli</taxon>
        <taxon>Lactobacillales</taxon>
        <taxon>Lactobacillaceae</taxon>
        <taxon>Levilactobacillus</taxon>
    </lineage>
</organism>
<keyword evidence="2" id="KW-0808">Transferase</keyword>
<evidence type="ECO:0000313" key="6">
    <source>
        <dbReference type="EMBL" id="HIW72256.1"/>
    </source>
</evidence>
<keyword evidence="4" id="KW-0472">Membrane</keyword>
<evidence type="ECO:0000256" key="2">
    <source>
        <dbReference type="ARBA" id="ARBA00022679"/>
    </source>
</evidence>
<dbReference type="PANTHER" id="PTHR45277">
    <property type="entry name" value="EXPRESSED PROTEIN"/>
    <property type="match status" value="1"/>
</dbReference>
<reference evidence="6" key="1">
    <citation type="journal article" date="2021" name="PeerJ">
        <title>Extensive microbial diversity within the chicken gut microbiome revealed by metagenomics and culture.</title>
        <authorList>
            <person name="Gilroy R."/>
            <person name="Ravi A."/>
            <person name="Getino M."/>
            <person name="Pursley I."/>
            <person name="Horton D.L."/>
            <person name="Alikhan N.F."/>
            <person name="Baker D."/>
            <person name="Gharbi K."/>
            <person name="Hall N."/>
            <person name="Watson M."/>
            <person name="Adriaenssens E.M."/>
            <person name="Foster-Nyarko E."/>
            <person name="Jarju S."/>
            <person name="Secka A."/>
            <person name="Antonio M."/>
            <person name="Oren A."/>
            <person name="Chaudhuri R.R."/>
            <person name="La Ragione R."/>
            <person name="Hildebrand F."/>
            <person name="Pallen M.J."/>
        </authorList>
    </citation>
    <scope>NUCLEOTIDE SEQUENCE</scope>
    <source>
        <strain evidence="6">CHK173-259</strain>
    </source>
</reference>
<evidence type="ECO:0000256" key="4">
    <source>
        <dbReference type="SAM" id="Phobius"/>
    </source>
</evidence>
<dbReference type="InterPro" id="IPR023576">
    <property type="entry name" value="UbiE/COQ5_MeTrFase_CS"/>
</dbReference>
<dbReference type="InterPro" id="IPR013216">
    <property type="entry name" value="Methyltransf_11"/>
</dbReference>
<proteinExistence type="predicted"/>
<evidence type="ECO:0000313" key="7">
    <source>
        <dbReference type="Proteomes" id="UP000886822"/>
    </source>
</evidence>
<dbReference type="InterPro" id="IPR029063">
    <property type="entry name" value="SAM-dependent_MTases_sf"/>
</dbReference>
<evidence type="ECO:0000256" key="3">
    <source>
        <dbReference type="ARBA" id="ARBA00022691"/>
    </source>
</evidence>
<evidence type="ECO:0000259" key="5">
    <source>
        <dbReference type="Pfam" id="PF08241"/>
    </source>
</evidence>
<gene>
    <name evidence="6" type="ORF">H9875_06465</name>
</gene>
<dbReference type="AlphaFoldDB" id="A0A9D1QSS9"/>
<accession>A0A9D1QSS9</accession>
<keyword evidence="3" id="KW-0949">S-adenosyl-L-methionine</keyword>
<keyword evidence="4" id="KW-1133">Transmembrane helix</keyword>
<dbReference type="Gene3D" id="3.40.50.150">
    <property type="entry name" value="Vaccinia Virus protein VP39"/>
    <property type="match status" value="1"/>
</dbReference>
<keyword evidence="4" id="KW-0812">Transmembrane</keyword>
<dbReference type="GO" id="GO:0032259">
    <property type="term" value="P:methylation"/>
    <property type="evidence" value="ECO:0007669"/>
    <property type="project" value="UniProtKB-KW"/>
</dbReference>
<feature type="transmembrane region" description="Helical" evidence="4">
    <location>
        <begin position="12"/>
        <end position="31"/>
    </location>
</feature>
<feature type="domain" description="Methyltransferase type 11" evidence="5">
    <location>
        <begin position="80"/>
        <end position="189"/>
    </location>
</feature>
<reference evidence="6" key="2">
    <citation type="submission" date="2021-04" db="EMBL/GenBank/DDBJ databases">
        <authorList>
            <person name="Gilroy R."/>
        </authorList>
    </citation>
    <scope>NUCLEOTIDE SEQUENCE</scope>
    <source>
        <strain evidence="6">CHK173-259</strain>
    </source>
</reference>